<dbReference type="EMBL" id="JBHMCR010000008">
    <property type="protein sequence ID" value="MFB9521507.1"/>
    <property type="molecule type" value="Genomic_DNA"/>
</dbReference>
<accession>A0ABV5PE73</accession>
<sequence length="224" mass="22290">MTPALTSPATRTATPARTAVIPSRPGGRRALRCAVAAGPLFLGAGAAQALTRDGFDLTRNALSQLALGGAGWVQALNFLVAGALLLVGASGLRRTRAAGRGGPVLIAVFGLSFWAAAAFPADAGAGFPVGAPEATAMTGTGAAHMAAGMIGYLALCAAFFVLARPLAERGHRTWAAASRVVPAVVLAGFTASAVSVLAFTAGAALGLLWLSAVLLRLTATPVPH</sequence>
<feature type="transmembrane region" description="Helical" evidence="2">
    <location>
        <begin position="104"/>
        <end position="121"/>
    </location>
</feature>
<keyword evidence="2" id="KW-0812">Transmembrane</keyword>
<evidence type="ECO:0000256" key="1">
    <source>
        <dbReference type="SAM" id="MobiDB-lite"/>
    </source>
</evidence>
<name>A0ABV5PE73_STRCM</name>
<feature type="transmembrane region" description="Helical" evidence="2">
    <location>
        <begin position="30"/>
        <end position="51"/>
    </location>
</feature>
<dbReference type="Pfam" id="PF06197">
    <property type="entry name" value="DUF998"/>
    <property type="match status" value="1"/>
</dbReference>
<comment type="caution">
    <text evidence="3">The sequence shown here is derived from an EMBL/GenBank/DDBJ whole genome shotgun (WGS) entry which is preliminary data.</text>
</comment>
<dbReference type="RefSeq" id="WP_345227414.1">
    <property type="nucleotide sequence ID" value="NZ_BAAAXE010000014.1"/>
</dbReference>
<protein>
    <submittedName>
        <fullName evidence="3">DUF998 domain-containing protein</fullName>
    </submittedName>
</protein>
<organism evidence="3 4">
    <name type="scientific">Streptomyces cremeus</name>
    <dbReference type="NCBI Taxonomy" id="66881"/>
    <lineage>
        <taxon>Bacteria</taxon>
        <taxon>Bacillati</taxon>
        <taxon>Actinomycetota</taxon>
        <taxon>Actinomycetes</taxon>
        <taxon>Kitasatosporales</taxon>
        <taxon>Streptomycetaceae</taxon>
        <taxon>Streptomyces</taxon>
    </lineage>
</organism>
<keyword evidence="2" id="KW-1133">Transmembrane helix</keyword>
<feature type="transmembrane region" description="Helical" evidence="2">
    <location>
        <begin position="141"/>
        <end position="163"/>
    </location>
</feature>
<dbReference type="Proteomes" id="UP001589718">
    <property type="component" value="Unassembled WGS sequence"/>
</dbReference>
<reference evidence="3 4" key="1">
    <citation type="submission" date="2024-09" db="EMBL/GenBank/DDBJ databases">
        <authorList>
            <person name="Sun Q."/>
            <person name="Mori K."/>
        </authorList>
    </citation>
    <scope>NUCLEOTIDE SEQUENCE [LARGE SCALE GENOMIC DNA]</scope>
    <source>
        <strain evidence="3 4">JCM 4362</strain>
    </source>
</reference>
<gene>
    <name evidence="3" type="ORF">ACFFTU_16305</name>
</gene>
<evidence type="ECO:0000313" key="4">
    <source>
        <dbReference type="Proteomes" id="UP001589718"/>
    </source>
</evidence>
<feature type="transmembrane region" description="Helical" evidence="2">
    <location>
        <begin position="184"/>
        <end position="210"/>
    </location>
</feature>
<evidence type="ECO:0000256" key="2">
    <source>
        <dbReference type="SAM" id="Phobius"/>
    </source>
</evidence>
<evidence type="ECO:0000313" key="3">
    <source>
        <dbReference type="EMBL" id="MFB9521507.1"/>
    </source>
</evidence>
<proteinExistence type="predicted"/>
<feature type="region of interest" description="Disordered" evidence="1">
    <location>
        <begin position="1"/>
        <end position="23"/>
    </location>
</feature>
<feature type="compositionally biased region" description="Low complexity" evidence="1">
    <location>
        <begin position="1"/>
        <end position="19"/>
    </location>
</feature>
<keyword evidence="4" id="KW-1185">Reference proteome</keyword>
<keyword evidence="2" id="KW-0472">Membrane</keyword>
<feature type="transmembrane region" description="Helical" evidence="2">
    <location>
        <begin position="71"/>
        <end position="92"/>
    </location>
</feature>
<dbReference type="InterPro" id="IPR009339">
    <property type="entry name" value="DUF998"/>
</dbReference>